<accession>A0ABQ5JX82</accession>
<feature type="compositionally biased region" description="Basic residues" evidence="3">
    <location>
        <begin position="158"/>
        <end position="180"/>
    </location>
</feature>
<dbReference type="InterPro" id="IPR000953">
    <property type="entry name" value="Chromo/chromo_shadow_dom"/>
</dbReference>
<name>A0ABQ5JX82_9EUKA</name>
<feature type="region of interest" description="Disordered" evidence="3">
    <location>
        <begin position="1"/>
        <end position="26"/>
    </location>
</feature>
<comment type="subcellular location">
    <subcellularLocation>
        <location evidence="1">Nucleus</location>
    </subcellularLocation>
</comment>
<dbReference type="InterPro" id="IPR051219">
    <property type="entry name" value="Heterochromatin_chromo-domain"/>
</dbReference>
<evidence type="ECO:0000256" key="3">
    <source>
        <dbReference type="SAM" id="MobiDB-lite"/>
    </source>
</evidence>
<organism evidence="5 6">
    <name type="scientific">Aduncisulcus paluster</name>
    <dbReference type="NCBI Taxonomy" id="2918883"/>
    <lineage>
        <taxon>Eukaryota</taxon>
        <taxon>Metamonada</taxon>
        <taxon>Carpediemonas-like organisms</taxon>
        <taxon>Aduncisulcus</taxon>
    </lineage>
</organism>
<proteinExistence type="predicted"/>
<gene>
    <name evidence="5" type="ORF">ADUPG1_010878</name>
</gene>
<feature type="compositionally biased region" description="Low complexity" evidence="3">
    <location>
        <begin position="1"/>
        <end position="10"/>
    </location>
</feature>
<keyword evidence="2" id="KW-0539">Nucleus</keyword>
<evidence type="ECO:0000259" key="4">
    <source>
        <dbReference type="PROSITE" id="PS50013"/>
    </source>
</evidence>
<dbReference type="InterPro" id="IPR016197">
    <property type="entry name" value="Chromo-like_dom_sf"/>
</dbReference>
<dbReference type="Pfam" id="PF00385">
    <property type="entry name" value="Chromo"/>
    <property type="match status" value="1"/>
</dbReference>
<evidence type="ECO:0000256" key="2">
    <source>
        <dbReference type="ARBA" id="ARBA00023242"/>
    </source>
</evidence>
<feature type="domain" description="Chromo" evidence="4">
    <location>
        <begin position="106"/>
        <end position="164"/>
    </location>
</feature>
<protein>
    <recommendedName>
        <fullName evidence="4">Chromo domain-containing protein</fullName>
    </recommendedName>
</protein>
<dbReference type="SMART" id="SM00298">
    <property type="entry name" value="CHROMO"/>
    <property type="match status" value="1"/>
</dbReference>
<keyword evidence="6" id="KW-1185">Reference proteome</keyword>
<evidence type="ECO:0000313" key="5">
    <source>
        <dbReference type="EMBL" id="GKT16225.1"/>
    </source>
</evidence>
<dbReference type="EMBL" id="BQXS01011739">
    <property type="protein sequence ID" value="GKT16225.1"/>
    <property type="molecule type" value="Genomic_DNA"/>
</dbReference>
<dbReference type="SUPFAM" id="SSF54160">
    <property type="entry name" value="Chromo domain-like"/>
    <property type="match status" value="1"/>
</dbReference>
<reference evidence="5" key="1">
    <citation type="submission" date="2022-03" db="EMBL/GenBank/DDBJ databases">
        <title>Draft genome sequence of Aduncisulcus paluster, a free-living microaerophilic Fornicata.</title>
        <authorList>
            <person name="Yuyama I."/>
            <person name="Kume K."/>
            <person name="Tamura T."/>
            <person name="Inagaki Y."/>
            <person name="Hashimoto T."/>
        </authorList>
    </citation>
    <scope>NUCLEOTIDE SEQUENCE</scope>
    <source>
        <strain evidence="5">NY0171</strain>
    </source>
</reference>
<comment type="caution">
    <text evidence="5">The sequence shown here is derived from an EMBL/GenBank/DDBJ whole genome shotgun (WGS) entry which is preliminary data.</text>
</comment>
<evidence type="ECO:0000313" key="6">
    <source>
        <dbReference type="Proteomes" id="UP001057375"/>
    </source>
</evidence>
<evidence type="ECO:0000256" key="1">
    <source>
        <dbReference type="ARBA" id="ARBA00004123"/>
    </source>
</evidence>
<feature type="region of interest" description="Disordered" evidence="3">
    <location>
        <begin position="155"/>
        <end position="180"/>
    </location>
</feature>
<sequence length="180" mass="20361">MGSDKSTSKGAADKSSKSKSSKSQDESIDYTYDELCASYNIVKKDWASSIAVYAKEHPQDPDQLLMSDEFWMAVAKTLHCQDIDKEFEALREAYQLQRETQGEDIYEVEYIVKHRGKVGAKSYFVKWKGYPDSDNSWVAEGDIFDESIIKEYEDKLAGKSKSKKPSTPKTPRSRRSSAGA</sequence>
<feature type="non-terminal residue" evidence="5">
    <location>
        <position position="180"/>
    </location>
</feature>
<dbReference type="Gene3D" id="2.40.50.40">
    <property type="match status" value="1"/>
</dbReference>
<dbReference type="InterPro" id="IPR023780">
    <property type="entry name" value="Chromo_domain"/>
</dbReference>
<dbReference type="PROSITE" id="PS50013">
    <property type="entry name" value="CHROMO_2"/>
    <property type="match status" value="1"/>
</dbReference>
<dbReference type="PANTHER" id="PTHR22812">
    <property type="entry name" value="CHROMOBOX PROTEIN"/>
    <property type="match status" value="1"/>
</dbReference>
<dbReference type="Proteomes" id="UP001057375">
    <property type="component" value="Unassembled WGS sequence"/>
</dbReference>